<proteinExistence type="predicted"/>
<protein>
    <submittedName>
        <fullName evidence="2">Uncharacterized protein</fullName>
    </submittedName>
</protein>
<accession>A0A0K2U937</accession>
<feature type="region of interest" description="Disordered" evidence="1">
    <location>
        <begin position="121"/>
        <end position="141"/>
    </location>
</feature>
<feature type="region of interest" description="Disordered" evidence="1">
    <location>
        <begin position="154"/>
        <end position="179"/>
    </location>
</feature>
<evidence type="ECO:0000313" key="2">
    <source>
        <dbReference type="EMBL" id="CDW34753.1"/>
    </source>
</evidence>
<dbReference type="EMBL" id="HACA01017392">
    <property type="protein sequence ID" value="CDW34753.1"/>
    <property type="molecule type" value="Transcribed_RNA"/>
</dbReference>
<dbReference type="AlphaFoldDB" id="A0A0K2U937"/>
<organism evidence="2">
    <name type="scientific">Lepeophtheirus salmonis</name>
    <name type="common">Salmon louse</name>
    <name type="synonym">Caligus salmonis</name>
    <dbReference type="NCBI Taxonomy" id="72036"/>
    <lineage>
        <taxon>Eukaryota</taxon>
        <taxon>Metazoa</taxon>
        <taxon>Ecdysozoa</taxon>
        <taxon>Arthropoda</taxon>
        <taxon>Crustacea</taxon>
        <taxon>Multicrustacea</taxon>
        <taxon>Hexanauplia</taxon>
        <taxon>Copepoda</taxon>
        <taxon>Siphonostomatoida</taxon>
        <taxon>Caligidae</taxon>
        <taxon>Lepeophtheirus</taxon>
    </lineage>
</organism>
<evidence type="ECO:0000256" key="1">
    <source>
        <dbReference type="SAM" id="MobiDB-lite"/>
    </source>
</evidence>
<sequence>MSMSSPQDQVDANINSQRLNSVHDNNHEVESPEFTEFGIKISKLRLTFKLRRRRRRSGNLQTPQEPIQQHQEEDNILINDLSDTVLRTLDLDSSPRSRIPINSTTTNANMEFTGFYTAPPSVYTSSSSSSSSGYGSSISTNSDLYSEVYSESLRARLPPPLPPRQRSGRAPARPPYPSSIVRVVHEITEPISR</sequence>
<reference evidence="2" key="1">
    <citation type="submission" date="2014-05" db="EMBL/GenBank/DDBJ databases">
        <authorList>
            <person name="Chronopoulou M."/>
        </authorList>
    </citation>
    <scope>NUCLEOTIDE SEQUENCE</scope>
    <source>
        <tissue evidence="2">Whole organism</tissue>
    </source>
</reference>
<name>A0A0K2U937_LEPSM</name>